<evidence type="ECO:0000313" key="4">
    <source>
        <dbReference type="Proteomes" id="UP000228496"/>
    </source>
</evidence>
<keyword evidence="1" id="KW-0472">Membrane</keyword>
<keyword evidence="1" id="KW-0812">Transmembrane</keyword>
<evidence type="ECO:0000259" key="2">
    <source>
        <dbReference type="Pfam" id="PF18893"/>
    </source>
</evidence>
<feature type="transmembrane region" description="Helical" evidence="1">
    <location>
        <begin position="12"/>
        <end position="31"/>
    </location>
</feature>
<sequence>MNLIDLTSTENQFILILLIVWTLPWKGLALWKSAQRKEKWWFIAMLLTNTLGVLEILYLYIFSKRNDKQKVD</sequence>
<evidence type="ECO:0000256" key="1">
    <source>
        <dbReference type="SAM" id="Phobius"/>
    </source>
</evidence>
<comment type="caution">
    <text evidence="3">The sequence shown here is derived from an EMBL/GenBank/DDBJ whole genome shotgun (WGS) entry which is preliminary data.</text>
</comment>
<evidence type="ECO:0000313" key="3">
    <source>
        <dbReference type="EMBL" id="PJE50519.1"/>
    </source>
</evidence>
<accession>A0A2J0Q6T0</accession>
<protein>
    <recommendedName>
        <fullName evidence="2">DUF5652 domain-containing protein</fullName>
    </recommendedName>
</protein>
<dbReference type="AlphaFoldDB" id="A0A2J0Q6T0"/>
<dbReference type="Proteomes" id="UP000228496">
    <property type="component" value="Unassembled WGS sequence"/>
</dbReference>
<reference evidence="3 4" key="1">
    <citation type="submission" date="2017-09" db="EMBL/GenBank/DDBJ databases">
        <title>Depth-based differentiation of microbial function through sediment-hosted aquifers and enrichment of novel symbionts in the deep terrestrial subsurface.</title>
        <authorList>
            <person name="Probst A.J."/>
            <person name="Ladd B."/>
            <person name="Jarett J.K."/>
            <person name="Geller-Mcgrath D.E."/>
            <person name="Sieber C.M."/>
            <person name="Emerson J.B."/>
            <person name="Anantharaman K."/>
            <person name="Thomas B.C."/>
            <person name="Malmstrom R."/>
            <person name="Stieglmeier M."/>
            <person name="Klingl A."/>
            <person name="Woyke T."/>
            <person name="Ryan C.M."/>
            <person name="Banfield J.F."/>
        </authorList>
    </citation>
    <scope>NUCLEOTIDE SEQUENCE [LARGE SCALE GENOMIC DNA]</scope>
    <source>
        <strain evidence="3">CG10_big_fil_rev_8_21_14_0_10_36_16</strain>
    </source>
</reference>
<proteinExistence type="predicted"/>
<dbReference type="EMBL" id="PCXQ01000006">
    <property type="protein sequence ID" value="PJE50519.1"/>
    <property type="molecule type" value="Genomic_DNA"/>
</dbReference>
<organism evidence="3 4">
    <name type="scientific">Candidatus Yanofskybacteria bacterium CG10_big_fil_rev_8_21_14_0_10_36_16</name>
    <dbReference type="NCBI Taxonomy" id="1975096"/>
    <lineage>
        <taxon>Bacteria</taxon>
        <taxon>Candidatus Yanofskyibacteriota</taxon>
    </lineage>
</organism>
<gene>
    <name evidence="3" type="ORF">COV29_03875</name>
</gene>
<dbReference type="Pfam" id="PF18893">
    <property type="entry name" value="DUF5652"/>
    <property type="match status" value="1"/>
</dbReference>
<feature type="transmembrane region" description="Helical" evidence="1">
    <location>
        <begin position="40"/>
        <end position="62"/>
    </location>
</feature>
<feature type="domain" description="DUF5652" evidence="2">
    <location>
        <begin position="9"/>
        <end position="68"/>
    </location>
</feature>
<dbReference type="InterPro" id="IPR043712">
    <property type="entry name" value="DUF5652"/>
</dbReference>
<keyword evidence="1" id="KW-1133">Transmembrane helix</keyword>
<name>A0A2J0Q6T0_9BACT</name>